<dbReference type="Gene3D" id="1.10.3720.10">
    <property type="entry name" value="MetI-like"/>
    <property type="match status" value="1"/>
</dbReference>
<dbReference type="PROSITE" id="PS50928">
    <property type="entry name" value="ABC_TM1"/>
    <property type="match status" value="1"/>
</dbReference>
<feature type="transmembrane region" description="Helical" evidence="9">
    <location>
        <begin position="58"/>
        <end position="82"/>
    </location>
</feature>
<comment type="subcellular location">
    <subcellularLocation>
        <location evidence="1 9">Cell membrane</location>
        <topology evidence="1 9">Multi-pass membrane protein</topology>
    </subcellularLocation>
</comment>
<comment type="similarity">
    <text evidence="2">Belongs to the binding-protein-dependent transport system permease family. HisMQ subfamily.</text>
</comment>
<feature type="domain" description="ABC transmembrane type-1" evidence="10">
    <location>
        <begin position="58"/>
        <end position="250"/>
    </location>
</feature>
<evidence type="ECO:0000256" key="1">
    <source>
        <dbReference type="ARBA" id="ARBA00004651"/>
    </source>
</evidence>
<keyword evidence="4" id="KW-1003">Cell membrane</keyword>
<keyword evidence="12" id="KW-1185">Reference proteome</keyword>
<name>A0ABW3QXW3_9PSEU</name>
<dbReference type="Proteomes" id="UP001597168">
    <property type="component" value="Unassembled WGS sequence"/>
</dbReference>
<dbReference type="PANTHER" id="PTHR30614:SF20">
    <property type="entry name" value="GLUTAMINE TRANSPORT SYSTEM PERMEASE PROTEIN GLNP"/>
    <property type="match status" value="1"/>
</dbReference>
<keyword evidence="7 9" id="KW-1133">Transmembrane helix</keyword>
<sequence length="274" mass="29441">MAMSKRRRAIAFRRAQYALLIVIVLAVAVFADWGEIRQSFFDADTAKAMFPTIITSALVNTIVYSAFGFAIGLGLGLLLALMKLSPVAPWRWIATVYIEFFRGVPALLVFVALSVAVPLAFGLKFEINSTAGLALGIVGSAYIAETIRAGIQAVPKGQIEAARSLGMSQGRTLVTVVIPQAFRIILPPLTNELIMLIKDSSLISVVGLATSDYELTKLGRETLSRSPTMTPLLIAGLCYLIITLPLGHLSRYLERRTGGRKISTPESSGLGVSA</sequence>
<dbReference type="RefSeq" id="WP_380725081.1">
    <property type="nucleotide sequence ID" value="NZ_JBHTLK010000117.1"/>
</dbReference>
<evidence type="ECO:0000313" key="11">
    <source>
        <dbReference type="EMBL" id="MFD1149679.1"/>
    </source>
</evidence>
<dbReference type="InterPro" id="IPR010065">
    <property type="entry name" value="AA_ABC_transptr_permease_3TM"/>
</dbReference>
<dbReference type="Pfam" id="PF00528">
    <property type="entry name" value="BPD_transp_1"/>
    <property type="match status" value="1"/>
</dbReference>
<accession>A0ABW3QXW3</accession>
<dbReference type="InterPro" id="IPR000515">
    <property type="entry name" value="MetI-like"/>
</dbReference>
<evidence type="ECO:0000259" key="10">
    <source>
        <dbReference type="PROSITE" id="PS50928"/>
    </source>
</evidence>
<evidence type="ECO:0000256" key="3">
    <source>
        <dbReference type="ARBA" id="ARBA00022448"/>
    </source>
</evidence>
<dbReference type="InterPro" id="IPR043429">
    <property type="entry name" value="ArtM/GltK/GlnP/TcyL/YhdX-like"/>
</dbReference>
<keyword evidence="3 9" id="KW-0813">Transport</keyword>
<feature type="transmembrane region" description="Helical" evidence="9">
    <location>
        <begin position="232"/>
        <end position="253"/>
    </location>
</feature>
<evidence type="ECO:0000256" key="2">
    <source>
        <dbReference type="ARBA" id="ARBA00010072"/>
    </source>
</evidence>
<organism evidence="11 12">
    <name type="scientific">Saccharothrix hoggarensis</name>
    <dbReference type="NCBI Taxonomy" id="913853"/>
    <lineage>
        <taxon>Bacteria</taxon>
        <taxon>Bacillati</taxon>
        <taxon>Actinomycetota</taxon>
        <taxon>Actinomycetes</taxon>
        <taxon>Pseudonocardiales</taxon>
        <taxon>Pseudonocardiaceae</taxon>
        <taxon>Saccharothrix</taxon>
    </lineage>
</organism>
<evidence type="ECO:0000256" key="5">
    <source>
        <dbReference type="ARBA" id="ARBA00022692"/>
    </source>
</evidence>
<dbReference type="EMBL" id="JBHTLK010000117">
    <property type="protein sequence ID" value="MFD1149679.1"/>
    <property type="molecule type" value="Genomic_DNA"/>
</dbReference>
<evidence type="ECO:0000256" key="4">
    <source>
        <dbReference type="ARBA" id="ARBA00022475"/>
    </source>
</evidence>
<dbReference type="InterPro" id="IPR035906">
    <property type="entry name" value="MetI-like_sf"/>
</dbReference>
<evidence type="ECO:0000313" key="12">
    <source>
        <dbReference type="Proteomes" id="UP001597168"/>
    </source>
</evidence>
<evidence type="ECO:0000256" key="8">
    <source>
        <dbReference type="ARBA" id="ARBA00023136"/>
    </source>
</evidence>
<evidence type="ECO:0000256" key="7">
    <source>
        <dbReference type="ARBA" id="ARBA00022989"/>
    </source>
</evidence>
<dbReference type="PANTHER" id="PTHR30614">
    <property type="entry name" value="MEMBRANE COMPONENT OF AMINO ACID ABC TRANSPORTER"/>
    <property type="match status" value="1"/>
</dbReference>
<feature type="transmembrane region" description="Helical" evidence="9">
    <location>
        <begin position="103"/>
        <end position="123"/>
    </location>
</feature>
<comment type="caution">
    <text evidence="11">The sequence shown here is derived from an EMBL/GenBank/DDBJ whole genome shotgun (WGS) entry which is preliminary data.</text>
</comment>
<keyword evidence="6" id="KW-0029">Amino-acid transport</keyword>
<evidence type="ECO:0000256" key="6">
    <source>
        <dbReference type="ARBA" id="ARBA00022970"/>
    </source>
</evidence>
<dbReference type="SUPFAM" id="SSF161098">
    <property type="entry name" value="MetI-like"/>
    <property type="match status" value="1"/>
</dbReference>
<dbReference type="NCBIfam" id="TIGR01726">
    <property type="entry name" value="HEQRo_perm_3TM"/>
    <property type="match status" value="1"/>
</dbReference>
<gene>
    <name evidence="11" type="ORF">ACFQ3T_21310</name>
</gene>
<dbReference type="CDD" id="cd06261">
    <property type="entry name" value="TM_PBP2"/>
    <property type="match status" value="1"/>
</dbReference>
<evidence type="ECO:0000256" key="9">
    <source>
        <dbReference type="RuleBase" id="RU363032"/>
    </source>
</evidence>
<protein>
    <submittedName>
        <fullName evidence="11">Amino acid ABC transporter permease</fullName>
    </submittedName>
</protein>
<reference evidence="12" key="1">
    <citation type="journal article" date="2019" name="Int. J. Syst. Evol. Microbiol.">
        <title>The Global Catalogue of Microorganisms (GCM) 10K type strain sequencing project: providing services to taxonomists for standard genome sequencing and annotation.</title>
        <authorList>
            <consortium name="The Broad Institute Genomics Platform"/>
            <consortium name="The Broad Institute Genome Sequencing Center for Infectious Disease"/>
            <person name="Wu L."/>
            <person name="Ma J."/>
        </authorList>
    </citation>
    <scope>NUCLEOTIDE SEQUENCE [LARGE SCALE GENOMIC DNA]</scope>
    <source>
        <strain evidence="12">CCUG 60214</strain>
    </source>
</reference>
<proteinExistence type="inferred from homology"/>
<keyword evidence="8 9" id="KW-0472">Membrane</keyword>
<keyword evidence="5 9" id="KW-0812">Transmembrane</keyword>